<dbReference type="Pfam" id="PF13499">
    <property type="entry name" value="EF-hand_7"/>
    <property type="match status" value="1"/>
</dbReference>
<evidence type="ECO:0000313" key="6">
    <source>
        <dbReference type="EMBL" id="KAK9063663.1"/>
    </source>
</evidence>
<sequence>MITELDGDGDGDGFIDLNEFIELNTKGIGYSELLENLKGAFSVFDADKNGWITVDELQSVLRSLGEEFSTGDCRKMIAGVDRDGDGRISFEEFKVMMMNGIIEAQNQSN</sequence>
<dbReference type="SUPFAM" id="SSF47473">
    <property type="entry name" value="EF-hand"/>
    <property type="match status" value="1"/>
</dbReference>
<comment type="function">
    <text evidence="1">Potential calcium sensor.</text>
</comment>
<evidence type="ECO:0000259" key="5">
    <source>
        <dbReference type="PROSITE" id="PS50222"/>
    </source>
</evidence>
<dbReference type="PROSITE" id="PS00018">
    <property type="entry name" value="EF_HAND_1"/>
    <property type="match status" value="3"/>
</dbReference>
<dbReference type="InterPro" id="IPR018247">
    <property type="entry name" value="EF_Hand_1_Ca_BS"/>
</dbReference>
<dbReference type="EMBL" id="JBCNJP010000018">
    <property type="protein sequence ID" value="KAK9063663.1"/>
    <property type="molecule type" value="Genomic_DNA"/>
</dbReference>
<evidence type="ECO:0000313" key="7">
    <source>
        <dbReference type="Proteomes" id="UP001408789"/>
    </source>
</evidence>
<dbReference type="InterPro" id="IPR002048">
    <property type="entry name" value="EF_hand_dom"/>
</dbReference>
<dbReference type="PROSITE" id="PS50222">
    <property type="entry name" value="EF_HAND_2"/>
    <property type="match status" value="2"/>
</dbReference>
<dbReference type="Pfam" id="PF13202">
    <property type="entry name" value="EF-hand_5"/>
    <property type="match status" value="1"/>
</dbReference>
<dbReference type="CDD" id="cd00051">
    <property type="entry name" value="EFh"/>
    <property type="match status" value="1"/>
</dbReference>
<keyword evidence="2" id="KW-0479">Metal-binding</keyword>
<evidence type="ECO:0000256" key="2">
    <source>
        <dbReference type="ARBA" id="ARBA00022723"/>
    </source>
</evidence>
<gene>
    <name evidence="6" type="ORF">SSX86_017534</name>
</gene>
<name>A0AAP0CZQ6_9ASTR</name>
<evidence type="ECO:0000256" key="4">
    <source>
        <dbReference type="ARBA" id="ARBA00022837"/>
    </source>
</evidence>
<dbReference type="FunFam" id="1.10.238.10:FF:000089">
    <property type="entry name" value="calmodulin-like protein 3"/>
    <property type="match status" value="1"/>
</dbReference>
<accession>A0AAP0CZQ6</accession>
<feature type="domain" description="EF-hand" evidence="5">
    <location>
        <begin position="32"/>
        <end position="67"/>
    </location>
</feature>
<dbReference type="InterPro" id="IPR039647">
    <property type="entry name" value="EF_hand_pair_protein_CML-like"/>
</dbReference>
<evidence type="ECO:0000256" key="3">
    <source>
        <dbReference type="ARBA" id="ARBA00022737"/>
    </source>
</evidence>
<dbReference type="SMART" id="SM00054">
    <property type="entry name" value="EFh"/>
    <property type="match status" value="3"/>
</dbReference>
<dbReference type="GO" id="GO:0005509">
    <property type="term" value="F:calcium ion binding"/>
    <property type="evidence" value="ECO:0007669"/>
    <property type="project" value="InterPro"/>
</dbReference>
<protein>
    <recommendedName>
        <fullName evidence="5">EF-hand domain-containing protein</fullName>
    </recommendedName>
</protein>
<comment type="caution">
    <text evidence="6">The sequence shown here is derived from an EMBL/GenBank/DDBJ whole genome shotgun (WGS) entry which is preliminary data.</text>
</comment>
<dbReference type="PANTHER" id="PTHR10891">
    <property type="entry name" value="EF-HAND CALCIUM-BINDING DOMAIN CONTAINING PROTEIN"/>
    <property type="match status" value="1"/>
</dbReference>
<proteinExistence type="predicted"/>
<dbReference type="Proteomes" id="UP001408789">
    <property type="component" value="Unassembled WGS sequence"/>
</dbReference>
<dbReference type="InterPro" id="IPR011992">
    <property type="entry name" value="EF-hand-dom_pair"/>
</dbReference>
<dbReference type="AlphaFoldDB" id="A0AAP0CZQ6"/>
<dbReference type="GO" id="GO:0005737">
    <property type="term" value="C:cytoplasm"/>
    <property type="evidence" value="ECO:0007669"/>
    <property type="project" value="UniProtKB-ARBA"/>
</dbReference>
<organism evidence="6 7">
    <name type="scientific">Deinandra increscens subsp. villosa</name>
    <dbReference type="NCBI Taxonomy" id="3103831"/>
    <lineage>
        <taxon>Eukaryota</taxon>
        <taxon>Viridiplantae</taxon>
        <taxon>Streptophyta</taxon>
        <taxon>Embryophyta</taxon>
        <taxon>Tracheophyta</taxon>
        <taxon>Spermatophyta</taxon>
        <taxon>Magnoliopsida</taxon>
        <taxon>eudicotyledons</taxon>
        <taxon>Gunneridae</taxon>
        <taxon>Pentapetalae</taxon>
        <taxon>asterids</taxon>
        <taxon>campanulids</taxon>
        <taxon>Asterales</taxon>
        <taxon>Asteraceae</taxon>
        <taxon>Asteroideae</taxon>
        <taxon>Heliantheae alliance</taxon>
        <taxon>Madieae</taxon>
        <taxon>Madiinae</taxon>
        <taxon>Deinandra</taxon>
    </lineage>
</organism>
<keyword evidence="3" id="KW-0677">Repeat</keyword>
<keyword evidence="4" id="KW-0106">Calcium</keyword>
<feature type="domain" description="EF-hand" evidence="5">
    <location>
        <begin position="68"/>
        <end position="103"/>
    </location>
</feature>
<evidence type="ECO:0000256" key="1">
    <source>
        <dbReference type="ARBA" id="ARBA00003291"/>
    </source>
</evidence>
<reference evidence="6 7" key="1">
    <citation type="submission" date="2024-04" db="EMBL/GenBank/DDBJ databases">
        <title>The reference genome of an endangered Asteraceae, Deinandra increscens subsp. villosa, native to the Central Coast of California.</title>
        <authorList>
            <person name="Guilliams M."/>
            <person name="Hasenstab-Lehman K."/>
            <person name="Meyer R."/>
            <person name="Mcevoy S."/>
        </authorList>
    </citation>
    <scope>NUCLEOTIDE SEQUENCE [LARGE SCALE GENOMIC DNA]</scope>
    <source>
        <tissue evidence="6">Leaf</tissue>
    </source>
</reference>
<dbReference type="Gene3D" id="1.10.238.10">
    <property type="entry name" value="EF-hand"/>
    <property type="match status" value="1"/>
</dbReference>
<keyword evidence="7" id="KW-1185">Reference proteome</keyword>